<dbReference type="Pfam" id="PF05050">
    <property type="entry name" value="Methyltransf_21"/>
    <property type="match status" value="1"/>
</dbReference>
<dbReference type="InterPro" id="IPR053188">
    <property type="entry name" value="FkbM_Methyltransferase"/>
</dbReference>
<dbReference type="EMBL" id="CP026538">
    <property type="protein sequence ID" value="QAZ66549.1"/>
    <property type="molecule type" value="Genomic_DNA"/>
</dbReference>
<dbReference type="InterPro" id="IPR006342">
    <property type="entry name" value="FkbM_mtfrase"/>
</dbReference>
<dbReference type="Proteomes" id="UP000293296">
    <property type="component" value="Chromosome"/>
</dbReference>
<protein>
    <submittedName>
        <fullName evidence="2">FkbM family methyltransferase</fullName>
    </submittedName>
</protein>
<dbReference type="PANTHER" id="PTHR36973">
    <property type="entry name" value="SLL1456 PROTEIN-RELATED"/>
    <property type="match status" value="1"/>
</dbReference>
<dbReference type="KEGG" id="dcb:C3Y92_04545"/>
<reference evidence="2 3" key="1">
    <citation type="submission" date="2018-02" db="EMBL/GenBank/DDBJ databases">
        <title>Genome sequence of Desulfovibrio carbinolicus DSM 3852.</title>
        <authorList>
            <person name="Wilbanks E."/>
            <person name="Skennerton C.T."/>
            <person name="Orphan V.J."/>
        </authorList>
    </citation>
    <scope>NUCLEOTIDE SEQUENCE [LARGE SCALE GENOMIC DNA]</scope>
    <source>
        <strain evidence="2 3">DSM 3852</strain>
    </source>
</reference>
<evidence type="ECO:0000313" key="2">
    <source>
        <dbReference type="EMBL" id="QAZ66549.1"/>
    </source>
</evidence>
<dbReference type="OrthoDB" id="5509510at2"/>
<dbReference type="PANTHER" id="PTHR36973:SF4">
    <property type="entry name" value="NODULATION PROTEIN"/>
    <property type="match status" value="1"/>
</dbReference>
<dbReference type="Gene3D" id="3.40.50.150">
    <property type="entry name" value="Vaccinia Virus protein VP39"/>
    <property type="match status" value="1"/>
</dbReference>
<dbReference type="InterPro" id="IPR029063">
    <property type="entry name" value="SAM-dependent_MTases_sf"/>
</dbReference>
<dbReference type="GO" id="GO:0032259">
    <property type="term" value="P:methylation"/>
    <property type="evidence" value="ECO:0007669"/>
    <property type="project" value="UniProtKB-KW"/>
</dbReference>
<dbReference type="NCBIfam" id="TIGR01444">
    <property type="entry name" value="fkbM_fam"/>
    <property type="match status" value="1"/>
</dbReference>
<feature type="domain" description="Methyltransferase FkbM" evidence="1">
    <location>
        <begin position="23"/>
        <end position="184"/>
    </location>
</feature>
<evidence type="ECO:0000259" key="1">
    <source>
        <dbReference type="Pfam" id="PF05050"/>
    </source>
</evidence>
<accession>A0A4P6HYV9</accession>
<dbReference type="SUPFAM" id="SSF53335">
    <property type="entry name" value="S-adenosyl-L-methionine-dependent methyltransferases"/>
    <property type="match status" value="1"/>
</dbReference>
<dbReference type="AlphaFoldDB" id="A0A4P6HYV9"/>
<evidence type="ECO:0000313" key="3">
    <source>
        <dbReference type="Proteomes" id="UP000293296"/>
    </source>
</evidence>
<keyword evidence="2" id="KW-0489">Methyltransferase</keyword>
<gene>
    <name evidence="2" type="ORF">C3Y92_04545</name>
</gene>
<sequence length="211" mass="22262">MSVEAFFGRLAGLTLPDKPVVVDGGANKGRVAARFLAALPGCRVEAFEPQPALARKLAKRFADEPRLTVHAVALGEAAAVLPLTVMSRPTLSSLFAPTGIHEKYADQELTQTAVVEAPVARLDAVLGRADVIKLDLQGYELPALRGASGLLGGVTTVVAEAALYPLYDGQALLDELEAYLQGFGLVLDGVYDFHRDPAGRIASGDAVFLRP</sequence>
<organism evidence="2 3">
    <name type="scientific">Solidesulfovibrio carbinolicus</name>
    <dbReference type="NCBI Taxonomy" id="296842"/>
    <lineage>
        <taxon>Bacteria</taxon>
        <taxon>Pseudomonadati</taxon>
        <taxon>Thermodesulfobacteriota</taxon>
        <taxon>Desulfovibrionia</taxon>
        <taxon>Desulfovibrionales</taxon>
        <taxon>Desulfovibrionaceae</taxon>
        <taxon>Solidesulfovibrio</taxon>
    </lineage>
</organism>
<name>A0A4P6HYV9_9BACT</name>
<dbReference type="RefSeq" id="WP_129349917.1">
    <property type="nucleotide sequence ID" value="NZ_CP026538.1"/>
</dbReference>
<keyword evidence="2" id="KW-0808">Transferase</keyword>
<dbReference type="GO" id="GO:0008171">
    <property type="term" value="F:O-methyltransferase activity"/>
    <property type="evidence" value="ECO:0007669"/>
    <property type="project" value="TreeGrafter"/>
</dbReference>
<proteinExistence type="predicted"/>
<keyword evidence="3" id="KW-1185">Reference proteome</keyword>